<dbReference type="GO" id="GO:0005634">
    <property type="term" value="C:nucleus"/>
    <property type="evidence" value="ECO:0007669"/>
    <property type="project" value="InterPro"/>
</dbReference>
<dbReference type="Pfam" id="PF06087">
    <property type="entry name" value="Tyr-DNA_phospho"/>
    <property type="match status" value="1"/>
</dbReference>
<dbReference type="GeneID" id="34616359"/>
<accession>A0A1L9S9D7</accession>
<evidence type="ECO:0000256" key="1">
    <source>
        <dbReference type="PIRSR" id="PIRSR610347-1"/>
    </source>
</evidence>
<dbReference type="EMBL" id="KV878350">
    <property type="protein sequence ID" value="OJJ43749.1"/>
    <property type="molecule type" value="Genomic_DNA"/>
</dbReference>
<evidence type="ECO:0000256" key="2">
    <source>
        <dbReference type="PIRSR" id="PIRSR610347-2"/>
    </source>
</evidence>
<evidence type="ECO:0000256" key="4">
    <source>
        <dbReference type="SAM" id="MobiDB-lite"/>
    </source>
</evidence>
<organism evidence="5 6">
    <name type="scientific">Penicilliopsis zonata CBS 506.65</name>
    <dbReference type="NCBI Taxonomy" id="1073090"/>
    <lineage>
        <taxon>Eukaryota</taxon>
        <taxon>Fungi</taxon>
        <taxon>Dikarya</taxon>
        <taxon>Ascomycota</taxon>
        <taxon>Pezizomycotina</taxon>
        <taxon>Eurotiomycetes</taxon>
        <taxon>Eurotiomycetidae</taxon>
        <taxon>Eurotiales</taxon>
        <taxon>Aspergillaceae</taxon>
        <taxon>Penicilliopsis</taxon>
    </lineage>
</organism>
<evidence type="ECO:0008006" key="7">
    <source>
        <dbReference type="Google" id="ProtNLM"/>
    </source>
</evidence>
<dbReference type="SMART" id="SM00726">
    <property type="entry name" value="UIM"/>
    <property type="match status" value="2"/>
</dbReference>
<dbReference type="VEuPathDB" id="FungiDB:ASPZODRAFT_73516"/>
<feature type="binding site" evidence="2">
    <location>
        <position position="526"/>
    </location>
    <ligand>
        <name>substrate</name>
    </ligand>
</feature>
<dbReference type="PANTHER" id="PTHR12415:SF4">
    <property type="entry name" value="TYROSYL-DNA PHOSPHODIESTERASE DOMAIN-CONTAINING PROTEIN"/>
    <property type="match status" value="1"/>
</dbReference>
<feature type="active site" description="Nucleophile" evidence="1">
    <location>
        <position position="296"/>
    </location>
</feature>
<feature type="active site" description="Proton donor/acceptor" evidence="1">
    <location>
        <position position="524"/>
    </location>
</feature>
<feature type="compositionally biased region" description="Polar residues" evidence="4">
    <location>
        <begin position="25"/>
        <end position="35"/>
    </location>
</feature>
<dbReference type="OrthoDB" id="47785at2759"/>
<keyword evidence="6" id="KW-1185">Reference proteome</keyword>
<feature type="region of interest" description="Disordered" evidence="4">
    <location>
        <begin position="19"/>
        <end position="122"/>
    </location>
</feature>
<dbReference type="SUPFAM" id="SSF56024">
    <property type="entry name" value="Phospholipase D/nuclease"/>
    <property type="match status" value="2"/>
</dbReference>
<gene>
    <name evidence="5" type="ORF">ASPZODRAFT_73516</name>
</gene>
<dbReference type="InterPro" id="IPR010347">
    <property type="entry name" value="Tdp1"/>
</dbReference>
<feature type="site" description="Interaction with DNA" evidence="3">
    <location>
        <position position="555"/>
    </location>
</feature>
<dbReference type="InterPro" id="IPR003903">
    <property type="entry name" value="UIM_dom"/>
</dbReference>
<evidence type="ECO:0000313" key="6">
    <source>
        <dbReference type="Proteomes" id="UP000184188"/>
    </source>
</evidence>
<reference evidence="6" key="1">
    <citation type="journal article" date="2017" name="Genome Biol.">
        <title>Comparative genomics reveals high biological diversity and specific adaptations in the industrially and medically important fungal genus Aspergillus.</title>
        <authorList>
            <person name="de Vries R.P."/>
            <person name="Riley R."/>
            <person name="Wiebenga A."/>
            <person name="Aguilar-Osorio G."/>
            <person name="Amillis S."/>
            <person name="Uchima C.A."/>
            <person name="Anderluh G."/>
            <person name="Asadollahi M."/>
            <person name="Askin M."/>
            <person name="Barry K."/>
            <person name="Battaglia E."/>
            <person name="Bayram O."/>
            <person name="Benocci T."/>
            <person name="Braus-Stromeyer S.A."/>
            <person name="Caldana C."/>
            <person name="Canovas D."/>
            <person name="Cerqueira G.C."/>
            <person name="Chen F."/>
            <person name="Chen W."/>
            <person name="Choi C."/>
            <person name="Clum A."/>
            <person name="Dos Santos R.A."/>
            <person name="Damasio A.R."/>
            <person name="Diallinas G."/>
            <person name="Emri T."/>
            <person name="Fekete E."/>
            <person name="Flipphi M."/>
            <person name="Freyberg S."/>
            <person name="Gallo A."/>
            <person name="Gournas C."/>
            <person name="Habgood R."/>
            <person name="Hainaut M."/>
            <person name="Harispe M.L."/>
            <person name="Henrissat B."/>
            <person name="Hilden K.S."/>
            <person name="Hope R."/>
            <person name="Hossain A."/>
            <person name="Karabika E."/>
            <person name="Karaffa L."/>
            <person name="Karanyi Z."/>
            <person name="Krasevec N."/>
            <person name="Kuo A."/>
            <person name="Kusch H."/>
            <person name="LaButti K."/>
            <person name="Lagendijk E.L."/>
            <person name="Lapidus A."/>
            <person name="Levasseur A."/>
            <person name="Lindquist E."/>
            <person name="Lipzen A."/>
            <person name="Logrieco A.F."/>
            <person name="MacCabe A."/>
            <person name="Maekelae M.R."/>
            <person name="Malavazi I."/>
            <person name="Melin P."/>
            <person name="Meyer V."/>
            <person name="Mielnichuk N."/>
            <person name="Miskei M."/>
            <person name="Molnar A.P."/>
            <person name="Mule G."/>
            <person name="Ngan C.Y."/>
            <person name="Orejas M."/>
            <person name="Orosz E."/>
            <person name="Ouedraogo J.P."/>
            <person name="Overkamp K.M."/>
            <person name="Park H.-S."/>
            <person name="Perrone G."/>
            <person name="Piumi F."/>
            <person name="Punt P.J."/>
            <person name="Ram A.F."/>
            <person name="Ramon A."/>
            <person name="Rauscher S."/>
            <person name="Record E."/>
            <person name="Riano-Pachon D.M."/>
            <person name="Robert V."/>
            <person name="Roehrig J."/>
            <person name="Ruller R."/>
            <person name="Salamov A."/>
            <person name="Salih N.S."/>
            <person name="Samson R.A."/>
            <person name="Sandor E."/>
            <person name="Sanguinetti M."/>
            <person name="Schuetze T."/>
            <person name="Sepcic K."/>
            <person name="Shelest E."/>
            <person name="Sherlock G."/>
            <person name="Sophianopoulou V."/>
            <person name="Squina F.M."/>
            <person name="Sun H."/>
            <person name="Susca A."/>
            <person name="Todd R.B."/>
            <person name="Tsang A."/>
            <person name="Unkles S.E."/>
            <person name="van de Wiele N."/>
            <person name="van Rossen-Uffink D."/>
            <person name="Oliveira J.V."/>
            <person name="Vesth T.C."/>
            <person name="Visser J."/>
            <person name="Yu J.-H."/>
            <person name="Zhou M."/>
            <person name="Andersen M.R."/>
            <person name="Archer D.B."/>
            <person name="Baker S.E."/>
            <person name="Benoit I."/>
            <person name="Brakhage A.A."/>
            <person name="Braus G.H."/>
            <person name="Fischer R."/>
            <person name="Frisvad J.C."/>
            <person name="Goldman G.H."/>
            <person name="Houbraken J."/>
            <person name="Oakley B."/>
            <person name="Pocsi I."/>
            <person name="Scazzocchio C."/>
            <person name="Seiboth B."/>
            <person name="vanKuyk P.A."/>
            <person name="Wortman J."/>
            <person name="Dyer P.S."/>
            <person name="Grigoriev I.V."/>
        </authorList>
    </citation>
    <scope>NUCLEOTIDE SEQUENCE [LARGE SCALE GENOMIC DNA]</scope>
    <source>
        <strain evidence="6">CBS 506.65</strain>
    </source>
</reference>
<dbReference type="STRING" id="1073090.A0A1L9S9D7"/>
<name>A0A1L9S9D7_9EURO</name>
<feature type="region of interest" description="Disordered" evidence="4">
    <location>
        <begin position="137"/>
        <end position="195"/>
    </location>
</feature>
<feature type="compositionally biased region" description="Basic and acidic residues" evidence="4">
    <location>
        <begin position="96"/>
        <end position="107"/>
    </location>
</feature>
<dbReference type="Pfam" id="PF02809">
    <property type="entry name" value="UIM"/>
    <property type="match status" value="2"/>
</dbReference>
<dbReference type="AlphaFoldDB" id="A0A1L9S9D7"/>
<feature type="compositionally biased region" description="Basic and acidic residues" evidence="4">
    <location>
        <begin position="161"/>
        <end position="173"/>
    </location>
</feature>
<sequence>MDAGDFDDADIRAAIVASLRDLQSPGRTTDTSQQDVVDLTADTDTESEDDDGKPAGLVPMSKSNIGSETDGDDDDLKRAIELSLQDADGEGEEQEEIKQHGDPEIRQVDSAPSAGLEKGPTPLGLLVLDRKQMEQERLARVAKRKAERSISPPSVGRSKLQKSETTQKEDDVSVRPVPGGKQATPLPGSQPPRTPGIVFPQGVVKKTWANGCPRIGDDITIEEVFQRSDLELAVLSSFIWDMDWVFSKLDTSRTRFILMMQAKEEATRQQYLAETAEMRNIRLCFPPMDGQVNCMHSKLMILFHPDYVRLVVPSANLVPFDWGENRGVMENMVFLIDLPKRSGEPASPKTPFYDDLVYFLQATTLNANIIAKLEGFDFGETQNLGFVHTIGGTHTGDSWRRTGYCGLGRAVRSLGLQTSQPLNIDFVASSIGSLTDQFLRSIYRAAQADDSGSDFTELKPKTEDTEWTHRFRIFYPSHETVQASKGGDPSAGTICFQAHWYEGAKFPRHVLRDCISRRPMVLMHNKILFARLDEAVTTKHGPVNAWAYIGSANISESAWGRLVSDRSTKQPKLNCRNWECGVLVPVGKETPARDTQTIDTPADDLVGVFEGTVPVPMVIPGRRFEGGIRPWFQR</sequence>
<dbReference type="GO" id="GO:0003690">
    <property type="term" value="F:double-stranded DNA binding"/>
    <property type="evidence" value="ECO:0007669"/>
    <property type="project" value="TreeGrafter"/>
</dbReference>
<dbReference type="GO" id="GO:0017005">
    <property type="term" value="F:3'-tyrosyl-DNA phosphodiesterase activity"/>
    <property type="evidence" value="ECO:0007669"/>
    <property type="project" value="TreeGrafter"/>
</dbReference>
<protein>
    <recommendedName>
        <fullName evidence="7">PLD phosphodiesterase domain-containing protein</fullName>
    </recommendedName>
</protein>
<dbReference type="Proteomes" id="UP000184188">
    <property type="component" value="Unassembled WGS sequence"/>
</dbReference>
<feature type="compositionally biased region" description="Acidic residues" evidence="4">
    <location>
        <begin position="41"/>
        <end position="51"/>
    </location>
</feature>
<dbReference type="GO" id="GO:0003697">
    <property type="term" value="F:single-stranded DNA binding"/>
    <property type="evidence" value="ECO:0007669"/>
    <property type="project" value="TreeGrafter"/>
</dbReference>
<dbReference type="PANTHER" id="PTHR12415">
    <property type="entry name" value="TYROSYL-DNA PHOSPHODIESTERASE 1"/>
    <property type="match status" value="1"/>
</dbReference>
<feature type="binding site" evidence="2">
    <location>
        <position position="298"/>
    </location>
    <ligand>
        <name>substrate</name>
    </ligand>
</feature>
<proteinExistence type="predicted"/>
<dbReference type="Gene3D" id="3.30.870.10">
    <property type="entry name" value="Endonuclease Chain A"/>
    <property type="match status" value="2"/>
</dbReference>
<evidence type="ECO:0000313" key="5">
    <source>
        <dbReference type="EMBL" id="OJJ43749.1"/>
    </source>
</evidence>
<dbReference type="CDD" id="cd09122">
    <property type="entry name" value="PLDc_Tdp1_1"/>
    <property type="match status" value="1"/>
</dbReference>
<dbReference type="CDD" id="cd09123">
    <property type="entry name" value="PLDc_Tdp1_2"/>
    <property type="match status" value="1"/>
</dbReference>
<dbReference type="GO" id="GO:0006281">
    <property type="term" value="P:DNA repair"/>
    <property type="evidence" value="ECO:0007669"/>
    <property type="project" value="InterPro"/>
</dbReference>
<dbReference type="RefSeq" id="XP_022578259.1">
    <property type="nucleotide sequence ID" value="XM_022729895.1"/>
</dbReference>
<dbReference type="PROSITE" id="PS50330">
    <property type="entry name" value="UIM"/>
    <property type="match status" value="1"/>
</dbReference>
<evidence type="ECO:0000256" key="3">
    <source>
        <dbReference type="PIRSR" id="PIRSR610347-3"/>
    </source>
</evidence>